<organism evidence="14">
    <name type="scientific">Timema bartmani</name>
    <dbReference type="NCBI Taxonomy" id="61472"/>
    <lineage>
        <taxon>Eukaryota</taxon>
        <taxon>Metazoa</taxon>
        <taxon>Ecdysozoa</taxon>
        <taxon>Arthropoda</taxon>
        <taxon>Hexapoda</taxon>
        <taxon>Insecta</taxon>
        <taxon>Pterygota</taxon>
        <taxon>Neoptera</taxon>
        <taxon>Polyneoptera</taxon>
        <taxon>Phasmatodea</taxon>
        <taxon>Timematodea</taxon>
        <taxon>Timematoidea</taxon>
        <taxon>Timematidae</taxon>
        <taxon>Timema</taxon>
    </lineage>
</organism>
<feature type="compositionally biased region" description="Pro residues" evidence="9">
    <location>
        <begin position="1172"/>
        <end position="1189"/>
    </location>
</feature>
<dbReference type="SUPFAM" id="SSF55486">
    <property type="entry name" value="Metalloproteases ('zincins'), catalytic domain"/>
    <property type="match status" value="1"/>
</dbReference>
<dbReference type="PROSITE" id="PS50214">
    <property type="entry name" value="DISINTEGRIN_2"/>
    <property type="match status" value="1"/>
</dbReference>
<keyword evidence="8" id="KW-0862">Zinc</keyword>
<keyword evidence="8" id="KW-0479">Metal-binding</keyword>
<dbReference type="InterPro" id="IPR001762">
    <property type="entry name" value="Disintegrin_dom"/>
</dbReference>
<feature type="disulfide bond" evidence="7">
    <location>
        <begin position="873"/>
        <end position="882"/>
    </location>
</feature>
<evidence type="ECO:0000256" key="6">
    <source>
        <dbReference type="ARBA" id="ARBA00023157"/>
    </source>
</evidence>
<dbReference type="CDD" id="cd04269">
    <property type="entry name" value="ZnMc_adamalysin_II_like"/>
    <property type="match status" value="1"/>
</dbReference>
<dbReference type="SUPFAM" id="SSF57552">
    <property type="entry name" value="Blood coagulation inhibitor (disintegrin)"/>
    <property type="match status" value="1"/>
</dbReference>
<evidence type="ECO:0000256" key="4">
    <source>
        <dbReference type="ARBA" id="ARBA00023049"/>
    </source>
</evidence>
<dbReference type="InterPro" id="IPR002870">
    <property type="entry name" value="Peptidase_M12B_N"/>
</dbReference>
<evidence type="ECO:0000259" key="11">
    <source>
        <dbReference type="PROSITE" id="PS50026"/>
    </source>
</evidence>
<feature type="disulfide bond" evidence="8">
    <location>
        <begin position="613"/>
        <end position="618"/>
    </location>
</feature>
<feature type="binding site" evidence="8">
    <location>
        <position position="606"/>
    </location>
    <ligand>
        <name>Zn(2+)</name>
        <dbReference type="ChEBI" id="CHEBI:29105"/>
        <note>catalytic</note>
    </ligand>
</feature>
<dbReference type="GO" id="GO:0004222">
    <property type="term" value="F:metalloendopeptidase activity"/>
    <property type="evidence" value="ECO:0007669"/>
    <property type="project" value="InterPro"/>
</dbReference>
<dbReference type="InterPro" id="IPR000742">
    <property type="entry name" value="EGF"/>
</dbReference>
<feature type="disulfide bond" evidence="8">
    <location>
        <begin position="611"/>
        <end position="635"/>
    </location>
</feature>
<feature type="binding site" evidence="8">
    <location>
        <position position="596"/>
    </location>
    <ligand>
        <name>Zn(2+)</name>
        <dbReference type="ChEBI" id="CHEBI:29105"/>
        <note>catalytic</note>
    </ligand>
</feature>
<dbReference type="GO" id="GO:0046872">
    <property type="term" value="F:metal ion binding"/>
    <property type="evidence" value="ECO:0007669"/>
    <property type="project" value="UniProtKB-KW"/>
</dbReference>
<keyword evidence="4" id="KW-0482">Metalloprotease</keyword>
<evidence type="ECO:0000256" key="5">
    <source>
        <dbReference type="ARBA" id="ARBA00023136"/>
    </source>
</evidence>
<keyword evidence="5 10" id="KW-0472">Membrane</keyword>
<dbReference type="InterPro" id="IPR024079">
    <property type="entry name" value="MetalloPept_cat_dom_sf"/>
</dbReference>
<keyword evidence="7" id="KW-0245">EGF-like domain</keyword>
<evidence type="ECO:0008006" key="15">
    <source>
        <dbReference type="Google" id="ProtNLM"/>
    </source>
</evidence>
<feature type="domain" description="Disintegrin" evidence="12">
    <location>
        <begin position="662"/>
        <end position="762"/>
    </location>
</feature>
<evidence type="ECO:0000259" key="12">
    <source>
        <dbReference type="PROSITE" id="PS50214"/>
    </source>
</evidence>
<reference evidence="14" key="1">
    <citation type="submission" date="2020-11" db="EMBL/GenBank/DDBJ databases">
        <authorList>
            <person name="Tran Van P."/>
        </authorList>
    </citation>
    <scope>NUCLEOTIDE SEQUENCE</scope>
</reference>
<feature type="domain" description="Peptidase M12B" evidence="13">
    <location>
        <begin position="460"/>
        <end position="656"/>
    </location>
</feature>
<keyword evidence="4" id="KW-0378">Hydrolase</keyword>
<keyword evidence="6 7" id="KW-1015">Disulfide bond</keyword>
<dbReference type="PROSITE" id="PS01186">
    <property type="entry name" value="EGF_2"/>
    <property type="match status" value="1"/>
</dbReference>
<feature type="compositionally biased region" description="Polar residues" evidence="9">
    <location>
        <begin position="1140"/>
        <end position="1160"/>
    </location>
</feature>
<evidence type="ECO:0000256" key="10">
    <source>
        <dbReference type="SAM" id="Phobius"/>
    </source>
</evidence>
<feature type="binding site" evidence="8">
    <location>
        <position position="600"/>
    </location>
    <ligand>
        <name>Zn(2+)</name>
        <dbReference type="ChEBI" id="CHEBI:29105"/>
        <note>catalytic</note>
    </ligand>
</feature>
<dbReference type="InterPro" id="IPR034027">
    <property type="entry name" value="Reprolysin_adamalysin"/>
</dbReference>
<dbReference type="InterPro" id="IPR006586">
    <property type="entry name" value="ADAM_Cys-rich"/>
</dbReference>
<keyword evidence="3 10" id="KW-1133">Transmembrane helix</keyword>
<keyword evidence="2 10" id="KW-0812">Transmembrane</keyword>
<comment type="caution">
    <text evidence="7">Lacks conserved residue(s) required for the propagation of feature annotation.</text>
</comment>
<feature type="disulfide bond" evidence="7">
    <location>
        <begin position="855"/>
        <end position="865"/>
    </location>
</feature>
<dbReference type="PROSITE" id="PS50026">
    <property type="entry name" value="EGF_3"/>
    <property type="match status" value="1"/>
</dbReference>
<feature type="disulfide bond" evidence="8">
    <location>
        <begin position="571"/>
        <end position="651"/>
    </location>
</feature>
<feature type="domain" description="EGF-like" evidence="11">
    <location>
        <begin position="851"/>
        <end position="883"/>
    </location>
</feature>
<feature type="transmembrane region" description="Helical" evidence="10">
    <location>
        <begin position="908"/>
        <end position="930"/>
    </location>
</feature>
<evidence type="ECO:0000256" key="2">
    <source>
        <dbReference type="ARBA" id="ARBA00022692"/>
    </source>
</evidence>
<dbReference type="EMBL" id="OD566060">
    <property type="protein sequence ID" value="CAD7443280.1"/>
    <property type="molecule type" value="Genomic_DNA"/>
</dbReference>
<protein>
    <recommendedName>
        <fullName evidence="15">Disintegrin and metalloproteinase domain-containing protein 12</fullName>
    </recommendedName>
</protein>
<evidence type="ECO:0000256" key="3">
    <source>
        <dbReference type="ARBA" id="ARBA00022989"/>
    </source>
</evidence>
<evidence type="ECO:0000256" key="9">
    <source>
        <dbReference type="SAM" id="MobiDB-lite"/>
    </source>
</evidence>
<dbReference type="InterPro" id="IPR001590">
    <property type="entry name" value="Peptidase_M12B"/>
</dbReference>
<dbReference type="PANTHER" id="PTHR11905:SF159">
    <property type="entry name" value="ADAM METALLOPROTEASE"/>
    <property type="match status" value="1"/>
</dbReference>
<feature type="region of interest" description="Disordered" evidence="9">
    <location>
        <begin position="1123"/>
        <end position="1201"/>
    </location>
</feature>
<dbReference type="Pfam" id="PF01421">
    <property type="entry name" value="Reprolysin"/>
    <property type="match status" value="1"/>
</dbReference>
<dbReference type="Gene3D" id="4.10.70.10">
    <property type="entry name" value="Disintegrin domain"/>
    <property type="match status" value="1"/>
</dbReference>
<evidence type="ECO:0000256" key="1">
    <source>
        <dbReference type="ARBA" id="ARBA00004167"/>
    </source>
</evidence>
<dbReference type="AlphaFoldDB" id="A0A7R9F004"/>
<gene>
    <name evidence="14" type="ORF">TBIB3V08_LOCUS5689</name>
</gene>
<evidence type="ECO:0000313" key="14">
    <source>
        <dbReference type="EMBL" id="CAD7443280.1"/>
    </source>
</evidence>
<dbReference type="PROSITE" id="PS50215">
    <property type="entry name" value="ADAM_MEPRO"/>
    <property type="match status" value="1"/>
</dbReference>
<dbReference type="Pfam" id="PF01562">
    <property type="entry name" value="Pep_M12B_propep"/>
    <property type="match status" value="1"/>
</dbReference>
<dbReference type="GO" id="GO:0006509">
    <property type="term" value="P:membrane protein ectodomain proteolysis"/>
    <property type="evidence" value="ECO:0007669"/>
    <property type="project" value="TreeGrafter"/>
</dbReference>
<dbReference type="SMART" id="SM00050">
    <property type="entry name" value="DISIN"/>
    <property type="match status" value="1"/>
</dbReference>
<dbReference type="FunFam" id="3.40.390.10:FF:000002">
    <property type="entry name" value="Disintegrin and metalloproteinase domain-containing protein 22"/>
    <property type="match status" value="1"/>
</dbReference>
<dbReference type="InterPro" id="IPR036436">
    <property type="entry name" value="Disintegrin_dom_sf"/>
</dbReference>
<evidence type="ECO:0000256" key="8">
    <source>
        <dbReference type="PROSITE-ProRule" id="PRU00276"/>
    </source>
</evidence>
<sequence>MLAIRPYPTSALLAYGGIHSLAPISMFRHQHQDCLTVCVVQTCSCVQVSQLVLFRHARVYRSHSLCCSDMFVVALCPRVYQPPILEEVRSLLARRPQGESASEFSRHTLVKVRMYHGREKREISTTQEQLYTTGAYHSYRRELNNHRQQEEIVALEGGRITDDGEFHIDLNHSKYRSEASDSLGHPVGVVMATRCDDDDDDVVSSGGFKPNLNLISNIMATIVTIPLSGKNIHSTGEHRTRDICISSKECSEQVVEGGELVQRYICTPLPYARGHNSARVGKSYFDGSATLLISIKKTGGDGHIHDLTIGYNVHGRDYVLDLRLNRDLIPKSYFERYQHNGQHVVNRPTGKDVELCQYQGRLRGLADSWAAISTCHGISGVIFDGEELHYLERSSPARGREEENSSHFMYSHSDLKVNQTCGYSGTPHHILENQEFNRILRYKRDTEVIRGPYNANKQSRYVELVLVVDNKLYKDMGENLQKVYSHCKEIANIINSLYVPLNIFIALVGVVVWTEFDEITLSANGDTTLTNFLHYRRERLVKEHPNDNAQLLTRVQFDGGVVGKALKGPICTYEFSGGVSMDHSSVVGLVATTVAHEMGHNFGMEHDTSDCDCPSDRCIMAPSSSSMTPTQWSSCSLGYLALAFEHGMDYCLRNKPDRLFDSPVCGNGFVEAGEQCDCGLKEQCDNTCCNATSCMLYSNASCATGECCDLKAFCYQGSCRTHSDQCRLLWGPSGKSSDKQCYEMNTKGSRHGNCGYNRFNQSFIKCGNENIQCGMLHCKHLNERLEFGMESVAILSHSFINAGGSIIPCRTAIVDLGLNQVDPGLAPDGAKCGDGKMCVNQKCMSVGSLRKGGVCPKACSGNGVCNSLGHCHCIVGFSPPNCDYPGTGGSEDSGPASDPNARRDVMTALYIIFLGIVPLVALIALFMYYTRHNVKHWWKKGGHPAAPSPAVANSSRNLPSYVHSRFFSRSRTHDGSGGGGLLYRMRMVWFNAFPSFSGSSQSSPNKTIKSVPTVSKLEISKQGLVSTTNADVINIPNVEFCESIPPYKPEHPASSHDTIDSVEVASGSSVGVRVEVHSKLPSSISRGVFLQPGNLTKKTRKLSKGLNLKMPAPRDIMKHKLLQMSDSSNPSTPDTPPSSLLENNPMFTSSDRPSVAQLSSHFLARAENAPVRTPPPLPPPSTKPPPPPSQDKRTHILKVYP</sequence>
<comment type="subcellular location">
    <subcellularLocation>
        <location evidence="1">Membrane</location>
        <topology evidence="1">Single-pass membrane protein</topology>
    </subcellularLocation>
</comment>
<keyword evidence="4" id="KW-0645">Protease</keyword>
<dbReference type="PANTHER" id="PTHR11905">
    <property type="entry name" value="ADAM A DISINTEGRIN AND METALLOPROTEASE DOMAIN"/>
    <property type="match status" value="1"/>
</dbReference>
<proteinExistence type="predicted"/>
<name>A0A7R9F004_9NEOP</name>
<accession>A0A7R9F004</accession>
<feature type="active site" evidence="8">
    <location>
        <position position="597"/>
    </location>
</feature>
<dbReference type="GO" id="GO:0016020">
    <property type="term" value="C:membrane"/>
    <property type="evidence" value="ECO:0007669"/>
    <property type="project" value="UniProtKB-SubCell"/>
</dbReference>
<evidence type="ECO:0000259" key="13">
    <source>
        <dbReference type="PROSITE" id="PS50215"/>
    </source>
</evidence>
<evidence type="ECO:0000256" key="7">
    <source>
        <dbReference type="PROSITE-ProRule" id="PRU00076"/>
    </source>
</evidence>
<dbReference type="Gene3D" id="3.40.390.10">
    <property type="entry name" value="Collagenase (Catalytic Domain)"/>
    <property type="match status" value="1"/>
</dbReference>
<dbReference type="SMART" id="SM00608">
    <property type="entry name" value="ACR"/>
    <property type="match status" value="1"/>
</dbReference>
<dbReference type="Pfam" id="PF08516">
    <property type="entry name" value="ADAM_CR"/>
    <property type="match status" value="1"/>
</dbReference>